<accession>A0A537JFG8</accession>
<protein>
    <recommendedName>
        <fullName evidence="2">Putative phage metallopeptidase domain-containing protein</fullName>
    </recommendedName>
</protein>
<dbReference type="InterPro" id="IPR043998">
    <property type="entry name" value="Put_Metallopep"/>
</dbReference>
<gene>
    <name evidence="3" type="ORF">E6H03_05755</name>
</gene>
<organism evidence="3 4">
    <name type="scientific">Candidatus Segetimicrobium genomatis</name>
    <dbReference type="NCBI Taxonomy" id="2569760"/>
    <lineage>
        <taxon>Bacteria</taxon>
        <taxon>Bacillati</taxon>
        <taxon>Candidatus Sysuimicrobiota</taxon>
        <taxon>Candidatus Sysuimicrobiia</taxon>
        <taxon>Candidatus Sysuimicrobiales</taxon>
        <taxon>Candidatus Segetimicrobiaceae</taxon>
        <taxon>Candidatus Segetimicrobium</taxon>
    </lineage>
</organism>
<feature type="compositionally biased region" description="Basic residues" evidence="1">
    <location>
        <begin position="160"/>
        <end position="171"/>
    </location>
</feature>
<dbReference type="EMBL" id="VBAN01000169">
    <property type="protein sequence ID" value="TMI82283.1"/>
    <property type="molecule type" value="Genomic_DNA"/>
</dbReference>
<dbReference type="AlphaFoldDB" id="A0A537JFG8"/>
<dbReference type="Pfam" id="PF18894">
    <property type="entry name" value="PhageMetallopep"/>
    <property type="match status" value="1"/>
</dbReference>
<sequence>MRWELCRKTHTRLQRIASALGFTHVDPSRIFCVRGYGSTSEAWARIWGLPTLWQQVLETRPAYVVEIIEPEFSRLPTDEQDRVLIHELLHIPRTFSGAIRPHRTPTFRITRRSDEQLYRRLLATRHGARQVPAAGRRGRVVAGKGAPTLLPPRPSAAARTARRRRRPRGRR</sequence>
<comment type="caution">
    <text evidence="3">The sequence shown here is derived from an EMBL/GenBank/DDBJ whole genome shotgun (WGS) entry which is preliminary data.</text>
</comment>
<feature type="region of interest" description="Disordered" evidence="1">
    <location>
        <begin position="128"/>
        <end position="171"/>
    </location>
</feature>
<dbReference type="Proteomes" id="UP000318093">
    <property type="component" value="Unassembled WGS sequence"/>
</dbReference>
<evidence type="ECO:0000259" key="2">
    <source>
        <dbReference type="Pfam" id="PF18894"/>
    </source>
</evidence>
<reference evidence="3 4" key="1">
    <citation type="journal article" date="2019" name="Nat. Microbiol.">
        <title>Mediterranean grassland soil C-N compound turnover is dependent on rainfall and depth, and is mediated by genomically divergent microorganisms.</title>
        <authorList>
            <person name="Diamond S."/>
            <person name="Andeer P.F."/>
            <person name="Li Z."/>
            <person name="Crits-Christoph A."/>
            <person name="Burstein D."/>
            <person name="Anantharaman K."/>
            <person name="Lane K.R."/>
            <person name="Thomas B.C."/>
            <person name="Pan C."/>
            <person name="Northen T.R."/>
            <person name="Banfield J.F."/>
        </authorList>
    </citation>
    <scope>NUCLEOTIDE SEQUENCE [LARGE SCALE GENOMIC DNA]</scope>
    <source>
        <strain evidence="3">NP_6</strain>
    </source>
</reference>
<evidence type="ECO:0000256" key="1">
    <source>
        <dbReference type="SAM" id="MobiDB-lite"/>
    </source>
</evidence>
<evidence type="ECO:0000313" key="4">
    <source>
        <dbReference type="Proteomes" id="UP000318093"/>
    </source>
</evidence>
<feature type="domain" description="Putative phage metallopeptidase" evidence="2">
    <location>
        <begin position="2"/>
        <end position="106"/>
    </location>
</feature>
<name>A0A537JFG8_9BACT</name>
<evidence type="ECO:0000313" key="3">
    <source>
        <dbReference type="EMBL" id="TMI82283.1"/>
    </source>
</evidence>
<proteinExistence type="predicted"/>
<feature type="compositionally biased region" description="Low complexity" evidence="1">
    <location>
        <begin position="129"/>
        <end position="148"/>
    </location>
</feature>